<accession>A0A8H4V8G8</accession>
<proteinExistence type="predicted"/>
<evidence type="ECO:0000313" key="4">
    <source>
        <dbReference type="Proteomes" id="UP000557566"/>
    </source>
</evidence>
<evidence type="ECO:0000256" key="2">
    <source>
        <dbReference type="SAM" id="SignalP"/>
    </source>
</evidence>
<organism evidence="3 4">
    <name type="scientific">Ophiocordyceps sinensis</name>
    <dbReference type="NCBI Taxonomy" id="72228"/>
    <lineage>
        <taxon>Eukaryota</taxon>
        <taxon>Fungi</taxon>
        <taxon>Dikarya</taxon>
        <taxon>Ascomycota</taxon>
        <taxon>Pezizomycotina</taxon>
        <taxon>Sordariomycetes</taxon>
        <taxon>Hypocreomycetidae</taxon>
        <taxon>Hypocreales</taxon>
        <taxon>Ophiocordycipitaceae</taxon>
        <taxon>Ophiocordyceps</taxon>
    </lineage>
</organism>
<feature type="signal peptide" evidence="2">
    <location>
        <begin position="1"/>
        <end position="21"/>
    </location>
</feature>
<gene>
    <name evidence="3" type="ORF">G6O67_001054</name>
</gene>
<evidence type="ECO:0000256" key="1">
    <source>
        <dbReference type="SAM" id="MobiDB-lite"/>
    </source>
</evidence>
<protein>
    <submittedName>
        <fullName evidence="3">Uncharacterized protein</fullName>
    </submittedName>
</protein>
<dbReference type="EMBL" id="JAAVMX010000002">
    <property type="protein sequence ID" value="KAF4511848.1"/>
    <property type="molecule type" value="Genomic_DNA"/>
</dbReference>
<evidence type="ECO:0000313" key="3">
    <source>
        <dbReference type="EMBL" id="KAF4511848.1"/>
    </source>
</evidence>
<feature type="compositionally biased region" description="Polar residues" evidence="1">
    <location>
        <begin position="341"/>
        <end position="353"/>
    </location>
</feature>
<feature type="chain" id="PRO_5034508660" evidence="2">
    <location>
        <begin position="22"/>
        <end position="396"/>
    </location>
</feature>
<dbReference type="OrthoDB" id="10614947at2759"/>
<sequence length="396" mass="42406">MFTKKSVTVLGVFAAVQGALAAPQVLGVSDTDTSIPNHLPPHVKARWSLCSGKGDDGSVKPCTRETNINSVLLAESGALSGRADKMQAYRTALLKSTEYKSSQDCCFKCKRVNGIHSEAEDTFWRDWYSQERFSLWSAAVDEAAKTANATAPDRWAFTNGEFAKNNGTYPIGITVDDQLKITKTQTENEYCPNSAGGNVGHDIIKTTHDVKMVIQMPCSHLMFNMEVKGAAGNSTAFVALFFSKCQAVGTPGNMRHILSPPTMVEGTSEKVESAVSEKANLDKCPEQTNSVSLQVAVRSSLASRVKEATPELVNDYKNNVEVSSSINLNVVVDIRGGPATSGNSAVLQQPATNQGQQGQQGQQVSKTVKQVSTNQGQQVSSVNQVSTNGEDACSST</sequence>
<feature type="compositionally biased region" description="Low complexity" evidence="1">
    <location>
        <begin position="370"/>
        <end position="389"/>
    </location>
</feature>
<reference evidence="3 4" key="1">
    <citation type="journal article" date="2020" name="Genome Biol. Evol.">
        <title>A new high-quality draft genome assembly of the Chinese cordyceps Ophiocordyceps sinensis.</title>
        <authorList>
            <person name="Shu R."/>
            <person name="Zhang J."/>
            <person name="Meng Q."/>
            <person name="Zhang H."/>
            <person name="Zhou G."/>
            <person name="Li M."/>
            <person name="Wu P."/>
            <person name="Zhao Y."/>
            <person name="Chen C."/>
            <person name="Qin Q."/>
        </authorList>
    </citation>
    <scope>NUCLEOTIDE SEQUENCE [LARGE SCALE GENOMIC DNA]</scope>
    <source>
        <strain evidence="3 4">IOZ07</strain>
    </source>
</reference>
<dbReference type="Proteomes" id="UP000557566">
    <property type="component" value="Unassembled WGS sequence"/>
</dbReference>
<keyword evidence="4" id="KW-1185">Reference proteome</keyword>
<name>A0A8H4V8G8_9HYPO</name>
<feature type="compositionally biased region" description="Low complexity" evidence="1">
    <location>
        <begin position="354"/>
        <end position="363"/>
    </location>
</feature>
<feature type="region of interest" description="Disordered" evidence="1">
    <location>
        <begin position="341"/>
        <end position="396"/>
    </location>
</feature>
<comment type="caution">
    <text evidence="3">The sequence shown here is derived from an EMBL/GenBank/DDBJ whole genome shotgun (WGS) entry which is preliminary data.</text>
</comment>
<keyword evidence="2" id="KW-0732">Signal</keyword>
<dbReference type="AlphaFoldDB" id="A0A8H4V8G8"/>